<dbReference type="Gene3D" id="3.30.1130.10">
    <property type="match status" value="1"/>
</dbReference>
<dbReference type="InterPro" id="IPR000550">
    <property type="entry name" value="Hppk"/>
</dbReference>
<dbReference type="InterPro" id="IPR035907">
    <property type="entry name" value="Hppk_sf"/>
</dbReference>
<dbReference type="InterPro" id="IPR006156">
    <property type="entry name" value="Dihydroneopterin_aldolase"/>
</dbReference>
<sequence length="285" mass="32884">MKKGTYEDQIRIEELEVYAHHGVYPEENEKGQHFYVNATLYTNTRPAGLADDLSLSTNYGEVCQFITEFMQQHTFQLIETVAERTAYEVLQHFPLVQGLDLEIRKPEAPIPLPFGSVSVAIHREWHEAYIAVGSNMGDSREHIAQALGQLQKNKDIRVEKVSELLETLPYGVVEQDNFVNGMFEIRTLLAPEELLQELHRIEQMEGRERKIHWGPRTLDLDIIFYDDLVYASEDLVIPHIDMENRYFVLKPLSELAPNFRHPITHKTVTQMLSELPVDLTEGNEA</sequence>
<reference evidence="11 12" key="1">
    <citation type="submission" date="2019-08" db="EMBL/GenBank/DDBJ databases">
        <title>In-depth cultivation of the pig gut microbiome towards novel bacterial diversity and tailored functional studies.</title>
        <authorList>
            <person name="Wylensek D."/>
            <person name="Hitch T.C.A."/>
            <person name="Clavel T."/>
        </authorList>
    </citation>
    <scope>NUCLEOTIDE SEQUENCE [LARGE SCALE GENOMIC DNA]</scope>
    <source>
        <strain evidence="11 12">WCA3-601-WT-6H</strain>
    </source>
</reference>
<feature type="domain" description="7,8-dihydro-6-hydroxymethylpterin-pyrophosphokinase" evidence="10">
    <location>
        <begin position="212"/>
        <end position="223"/>
    </location>
</feature>
<dbReference type="InterPro" id="IPR006157">
    <property type="entry name" value="FolB_dom"/>
</dbReference>
<dbReference type="EMBL" id="VUMU01000001">
    <property type="protein sequence ID" value="MST56845.1"/>
    <property type="molecule type" value="Genomic_DNA"/>
</dbReference>
<dbReference type="UniPathway" id="UPA00077">
    <property type="reaction ID" value="UER00154"/>
</dbReference>
<keyword evidence="8 9" id="KW-0289">Folate biosynthesis</keyword>
<dbReference type="CDD" id="cd00483">
    <property type="entry name" value="HPPK"/>
    <property type="match status" value="1"/>
</dbReference>
<evidence type="ECO:0000256" key="8">
    <source>
        <dbReference type="ARBA" id="ARBA00022909"/>
    </source>
</evidence>
<protein>
    <recommendedName>
        <fullName evidence="9">Bifunctional folate synthesis protein</fullName>
    </recommendedName>
    <domain>
        <recommendedName>
            <fullName evidence="9">Dihydroneopterin aldolase</fullName>
            <shortName evidence="9">DHNA</shortName>
            <ecNumber evidence="9">4.1.2.25</ecNumber>
        </recommendedName>
        <alternativeName>
            <fullName evidence="9">7,8-dihydroneopterin aldolase</fullName>
        </alternativeName>
    </domain>
    <domain>
        <recommendedName>
            <fullName evidence="9">2-amino-4-hydroxy-6-hydroxymethyldihydropteridine pyrophosphokinase</fullName>
            <ecNumber evidence="9">2.7.6.3</ecNumber>
        </recommendedName>
        <alternativeName>
            <fullName evidence="9">6-hydroxymethyl-7,8-dihydropterin pyrophosphokinase</fullName>
            <shortName evidence="9">PPPK</shortName>
        </alternativeName>
        <alternativeName>
            <fullName evidence="9">7,8-dihydro-6-hydroxymethylpterin pyrophosphokinase</fullName>
            <shortName evidence="9">HPPK</shortName>
        </alternativeName>
    </domain>
</protein>
<dbReference type="SUPFAM" id="SSF55620">
    <property type="entry name" value="Tetrahydrobiopterin biosynthesis enzymes-like"/>
    <property type="match status" value="1"/>
</dbReference>
<dbReference type="GO" id="GO:0046654">
    <property type="term" value="P:tetrahydrofolate biosynthetic process"/>
    <property type="evidence" value="ECO:0007669"/>
    <property type="project" value="UniProtKB-UniRule"/>
</dbReference>
<dbReference type="GO" id="GO:0004150">
    <property type="term" value="F:dihydroneopterin aldolase activity"/>
    <property type="evidence" value="ECO:0007669"/>
    <property type="project" value="UniProtKB-UniRule"/>
</dbReference>
<dbReference type="InterPro" id="IPR043133">
    <property type="entry name" value="GTP-CH-I_C/QueF"/>
</dbReference>
<evidence type="ECO:0000259" key="10">
    <source>
        <dbReference type="PROSITE" id="PS00794"/>
    </source>
</evidence>
<evidence type="ECO:0000256" key="7">
    <source>
        <dbReference type="ARBA" id="ARBA00022840"/>
    </source>
</evidence>
<evidence type="ECO:0000256" key="6">
    <source>
        <dbReference type="ARBA" id="ARBA00022777"/>
    </source>
</evidence>
<dbReference type="GO" id="GO:0046656">
    <property type="term" value="P:folic acid biosynthetic process"/>
    <property type="evidence" value="ECO:0007669"/>
    <property type="project" value="UniProtKB-UniRule"/>
</dbReference>
<dbReference type="PANTHER" id="PTHR43071:SF1">
    <property type="entry name" value="2-AMINO-4-HYDROXY-6-HYDROXYMETHYLDIHYDROPTERIDINE PYROPHOSPHOKINASE"/>
    <property type="match status" value="1"/>
</dbReference>
<name>A0A6L5YFB9_9FIRM</name>
<comment type="similarity">
    <text evidence="3">In the N-terminal section; belongs to the DHNA family.</text>
</comment>
<evidence type="ECO:0000313" key="11">
    <source>
        <dbReference type="EMBL" id="MST56845.1"/>
    </source>
</evidence>
<dbReference type="PANTHER" id="PTHR43071">
    <property type="entry name" value="2-AMINO-4-HYDROXY-6-HYDROXYMETHYLDIHYDROPTERIDINE PYROPHOSPHOKINASE"/>
    <property type="match status" value="1"/>
</dbReference>
<proteinExistence type="inferred from homology"/>
<dbReference type="EC" id="2.7.6.3" evidence="9"/>
<dbReference type="CDD" id="cd00534">
    <property type="entry name" value="DHNA_DHNTPE"/>
    <property type="match status" value="1"/>
</dbReference>
<keyword evidence="9" id="KW-0456">Lyase</keyword>
<comment type="pathway">
    <text evidence="2">Cofactor biosynthesis; tetrahydrofolate biosynthesis; 2-amino-4-hydroxy-6-hydroxymethyl-7,8-dihydropteridine diphosphate from 7,8-dihydroneopterin triphosphate: step 4/4.</text>
</comment>
<keyword evidence="4 11" id="KW-0808">Transferase</keyword>
<dbReference type="PROSITE" id="PS00794">
    <property type="entry name" value="HPPK"/>
    <property type="match status" value="1"/>
</dbReference>
<dbReference type="NCBIfam" id="TIGR00525">
    <property type="entry name" value="folB"/>
    <property type="match status" value="1"/>
</dbReference>
<keyword evidence="12" id="KW-1185">Reference proteome</keyword>
<keyword evidence="5" id="KW-0547">Nucleotide-binding</keyword>
<comment type="catalytic activity">
    <reaction evidence="1">
        <text>6-hydroxymethyl-7,8-dihydropterin + ATP = (7,8-dihydropterin-6-yl)methyl diphosphate + AMP + H(+)</text>
        <dbReference type="Rhea" id="RHEA:11412"/>
        <dbReference type="ChEBI" id="CHEBI:15378"/>
        <dbReference type="ChEBI" id="CHEBI:30616"/>
        <dbReference type="ChEBI" id="CHEBI:44841"/>
        <dbReference type="ChEBI" id="CHEBI:72950"/>
        <dbReference type="ChEBI" id="CHEBI:456215"/>
        <dbReference type="EC" id="2.7.6.3"/>
    </reaction>
</comment>
<dbReference type="GO" id="GO:0003848">
    <property type="term" value="F:2-amino-4-hydroxy-6-hydroxymethyldihydropteridine diphosphokinase activity"/>
    <property type="evidence" value="ECO:0007669"/>
    <property type="project" value="UniProtKB-EC"/>
</dbReference>
<dbReference type="Pfam" id="PF02152">
    <property type="entry name" value="FolB"/>
    <property type="match status" value="1"/>
</dbReference>
<comment type="pathway">
    <text evidence="9">Cofactor biosynthesis; tetrahydrofolate biosynthesis; 2-amino-4-hydroxy-6-hydroxymethyl-7,8-dihydropteridine diphosphate from 7,8-dihydroneopterin triphosphate: step 3/4.</text>
</comment>
<gene>
    <name evidence="11" type="primary">folK</name>
    <name evidence="11" type="ORF">FYJ59_01030</name>
</gene>
<dbReference type="SMART" id="SM00905">
    <property type="entry name" value="FolB"/>
    <property type="match status" value="1"/>
</dbReference>
<evidence type="ECO:0000256" key="5">
    <source>
        <dbReference type="ARBA" id="ARBA00022741"/>
    </source>
</evidence>
<comment type="similarity">
    <text evidence="9">Belongs to the DHNA family.</text>
</comment>
<keyword evidence="7" id="KW-0067">ATP-binding</keyword>
<organism evidence="11 12">
    <name type="scientific">Waltera intestinalis</name>
    <dbReference type="NCBI Taxonomy" id="2606635"/>
    <lineage>
        <taxon>Bacteria</taxon>
        <taxon>Bacillati</taxon>
        <taxon>Bacillota</taxon>
        <taxon>Clostridia</taxon>
        <taxon>Lachnospirales</taxon>
        <taxon>Lachnospiraceae</taxon>
        <taxon>Waltera</taxon>
    </lineage>
</organism>
<dbReference type="GO" id="GO:0016301">
    <property type="term" value="F:kinase activity"/>
    <property type="evidence" value="ECO:0007669"/>
    <property type="project" value="UniProtKB-KW"/>
</dbReference>
<evidence type="ECO:0000256" key="1">
    <source>
        <dbReference type="ARBA" id="ARBA00000198"/>
    </source>
</evidence>
<comment type="catalytic activity">
    <reaction evidence="9">
        <text>7,8-dihydroneopterin = 6-hydroxymethyl-7,8-dihydropterin + glycolaldehyde</text>
        <dbReference type="Rhea" id="RHEA:10540"/>
        <dbReference type="ChEBI" id="CHEBI:17001"/>
        <dbReference type="ChEBI" id="CHEBI:17071"/>
        <dbReference type="ChEBI" id="CHEBI:44841"/>
        <dbReference type="EC" id="4.1.2.25"/>
    </reaction>
</comment>
<dbReference type="NCBIfam" id="TIGR00526">
    <property type="entry name" value="folB_dom"/>
    <property type="match status" value="1"/>
</dbReference>
<evidence type="ECO:0000256" key="3">
    <source>
        <dbReference type="ARBA" id="ARBA00009640"/>
    </source>
</evidence>
<dbReference type="Proteomes" id="UP000476055">
    <property type="component" value="Unassembled WGS sequence"/>
</dbReference>
<comment type="caution">
    <text evidence="11">The sequence shown here is derived from an EMBL/GenBank/DDBJ whole genome shotgun (WGS) entry which is preliminary data.</text>
</comment>
<dbReference type="SUPFAM" id="SSF55083">
    <property type="entry name" value="6-hydroxymethyl-7,8-dihydropterin pyrophosphokinase, HPPK"/>
    <property type="match status" value="1"/>
</dbReference>
<dbReference type="GO" id="GO:0005524">
    <property type="term" value="F:ATP binding"/>
    <property type="evidence" value="ECO:0007669"/>
    <property type="project" value="UniProtKB-KW"/>
</dbReference>
<dbReference type="EC" id="4.1.2.25" evidence="9"/>
<evidence type="ECO:0000256" key="2">
    <source>
        <dbReference type="ARBA" id="ARBA00005051"/>
    </source>
</evidence>
<evidence type="ECO:0000256" key="4">
    <source>
        <dbReference type="ARBA" id="ARBA00022679"/>
    </source>
</evidence>
<evidence type="ECO:0000256" key="9">
    <source>
        <dbReference type="RuleBase" id="RU362079"/>
    </source>
</evidence>
<dbReference type="Gene3D" id="3.30.70.560">
    <property type="entry name" value="7,8-Dihydro-6-hydroxymethylpterin-pyrophosphokinase HPPK"/>
    <property type="match status" value="1"/>
</dbReference>
<comment type="function">
    <text evidence="9">Catalyzes the conversion of 7,8-dihydroneopterin to 6-hydroxymethyl-7,8-dihydropterin.</text>
</comment>
<dbReference type="Pfam" id="PF01288">
    <property type="entry name" value="HPPK"/>
    <property type="match status" value="1"/>
</dbReference>
<accession>A0A6L5YFB9</accession>
<evidence type="ECO:0000313" key="12">
    <source>
        <dbReference type="Proteomes" id="UP000476055"/>
    </source>
</evidence>
<dbReference type="RefSeq" id="WP_154494904.1">
    <property type="nucleotide sequence ID" value="NZ_VUMU01000001.1"/>
</dbReference>
<dbReference type="AlphaFoldDB" id="A0A6L5YFB9"/>
<keyword evidence="6 11" id="KW-0418">Kinase</keyword>
<dbReference type="NCBIfam" id="TIGR01498">
    <property type="entry name" value="folK"/>
    <property type="match status" value="1"/>
</dbReference>